<comment type="caution">
    <text evidence="3">The sequence shown here is derived from an EMBL/GenBank/DDBJ whole genome shotgun (WGS) entry which is preliminary data.</text>
</comment>
<gene>
    <name evidence="3" type="ORF">DCS_00729</name>
</gene>
<keyword evidence="2" id="KW-0812">Transmembrane</keyword>
<evidence type="ECO:0008006" key="5">
    <source>
        <dbReference type="Google" id="ProtNLM"/>
    </source>
</evidence>
<evidence type="ECO:0000256" key="1">
    <source>
        <dbReference type="SAM" id="MobiDB-lite"/>
    </source>
</evidence>
<feature type="region of interest" description="Disordered" evidence="1">
    <location>
        <begin position="1"/>
        <end position="31"/>
    </location>
</feature>
<feature type="compositionally biased region" description="Low complexity" evidence="1">
    <location>
        <begin position="17"/>
        <end position="31"/>
    </location>
</feature>
<proteinExistence type="predicted"/>
<dbReference type="AlphaFoldDB" id="A0A151GR60"/>
<dbReference type="STRING" id="98403.A0A151GR60"/>
<organism evidence="3 4">
    <name type="scientific">Drechmeria coniospora</name>
    <name type="common">Nematophagous fungus</name>
    <name type="synonym">Meria coniospora</name>
    <dbReference type="NCBI Taxonomy" id="98403"/>
    <lineage>
        <taxon>Eukaryota</taxon>
        <taxon>Fungi</taxon>
        <taxon>Dikarya</taxon>
        <taxon>Ascomycota</taxon>
        <taxon>Pezizomycotina</taxon>
        <taxon>Sordariomycetes</taxon>
        <taxon>Hypocreomycetidae</taxon>
        <taxon>Hypocreales</taxon>
        <taxon>Ophiocordycipitaceae</taxon>
        <taxon>Drechmeria</taxon>
    </lineage>
</organism>
<evidence type="ECO:0000313" key="4">
    <source>
        <dbReference type="Proteomes" id="UP000076580"/>
    </source>
</evidence>
<reference evidence="3 4" key="1">
    <citation type="journal article" date="2016" name="Sci. Rep.">
        <title>Insights into Adaptations to a Near-Obligate Nematode Endoparasitic Lifestyle from the Finished Genome of Drechmeria coniospora.</title>
        <authorList>
            <person name="Zhang L."/>
            <person name="Zhou Z."/>
            <person name="Guo Q."/>
            <person name="Fokkens L."/>
            <person name="Miskei M."/>
            <person name="Pocsi I."/>
            <person name="Zhang W."/>
            <person name="Chen M."/>
            <person name="Wang L."/>
            <person name="Sun Y."/>
            <person name="Donzelli B.G."/>
            <person name="Gibson D.M."/>
            <person name="Nelson D.R."/>
            <person name="Luo J.G."/>
            <person name="Rep M."/>
            <person name="Liu H."/>
            <person name="Yang S."/>
            <person name="Wang J."/>
            <person name="Krasnoff S.B."/>
            <person name="Xu Y."/>
            <person name="Molnar I."/>
            <person name="Lin M."/>
        </authorList>
    </citation>
    <scope>NUCLEOTIDE SEQUENCE [LARGE SCALE GENOMIC DNA]</scope>
    <source>
        <strain evidence="3 4">ARSEF 6962</strain>
    </source>
</reference>
<feature type="transmembrane region" description="Helical" evidence="2">
    <location>
        <begin position="136"/>
        <end position="155"/>
    </location>
</feature>
<dbReference type="GeneID" id="63713372"/>
<dbReference type="EMBL" id="LAYC01000001">
    <property type="protein sequence ID" value="KYK59597.1"/>
    <property type="molecule type" value="Genomic_DNA"/>
</dbReference>
<keyword evidence="4" id="KW-1185">Reference proteome</keyword>
<dbReference type="RefSeq" id="XP_040658949.1">
    <property type="nucleotide sequence ID" value="XM_040798066.1"/>
</dbReference>
<keyword evidence="2" id="KW-0472">Membrane</keyword>
<dbReference type="Proteomes" id="UP000076580">
    <property type="component" value="Chromosome 01"/>
</dbReference>
<feature type="transmembrane region" description="Helical" evidence="2">
    <location>
        <begin position="52"/>
        <end position="70"/>
    </location>
</feature>
<feature type="transmembrane region" description="Helical" evidence="2">
    <location>
        <begin position="106"/>
        <end position="124"/>
    </location>
</feature>
<accession>A0A151GR60</accession>
<dbReference type="PANTHER" id="PTHR31965:SF1">
    <property type="entry name" value="TRANSMEMBRANE PROTEIN 42"/>
    <property type="match status" value="1"/>
</dbReference>
<evidence type="ECO:0000313" key="3">
    <source>
        <dbReference type="EMBL" id="KYK59597.1"/>
    </source>
</evidence>
<name>A0A151GR60_DRECN</name>
<protein>
    <recommendedName>
        <fullName evidence="5">Transmembrane protein 42</fullName>
    </recommendedName>
</protein>
<dbReference type="InterPro" id="IPR039632">
    <property type="entry name" value="TMEM42"/>
</dbReference>
<evidence type="ECO:0000256" key="2">
    <source>
        <dbReference type="SAM" id="Phobius"/>
    </source>
</evidence>
<dbReference type="InterPro" id="IPR037185">
    <property type="entry name" value="EmrE-like"/>
</dbReference>
<sequence>MLRQRRDRINLTRGKAADPSSAAAPESTTTEMADANAQAALDLGGRDRRNRWIFLAMASGACAALNGVFAKLTTTSLTTSVSQTIAGFLGISSGEKVVEAAVRGSFFALNLVFNGIMWTLFTAALAKGTSTTQVSIVNTSTNFVLTALLGLALFAEALPPLWWAGAALLVAGNVIVGAKDETEDAPGTCTAQSDLGEPLIPLDDPNHIVDECFVDEDVADLGNLPRNDGSPSLI</sequence>
<keyword evidence="2" id="KW-1133">Transmembrane helix</keyword>
<dbReference type="SUPFAM" id="SSF103481">
    <property type="entry name" value="Multidrug resistance efflux transporter EmrE"/>
    <property type="match status" value="1"/>
</dbReference>
<dbReference type="InParanoid" id="A0A151GR60"/>
<dbReference type="PANTHER" id="PTHR31965">
    <property type="entry name" value="TRANSMEMBRANE PROTEIN 42"/>
    <property type="match status" value="1"/>
</dbReference>